<dbReference type="RefSeq" id="WP_096999425.1">
    <property type="nucleotide sequence ID" value="NZ_OBEI01000001.1"/>
</dbReference>
<dbReference type="SUPFAM" id="SSF54593">
    <property type="entry name" value="Glyoxalase/Bleomycin resistance protein/Dihydroxybiphenyl dioxygenase"/>
    <property type="match status" value="1"/>
</dbReference>
<dbReference type="PANTHER" id="PTHR43048">
    <property type="entry name" value="METHYLMALONYL-COA EPIMERASE"/>
    <property type="match status" value="1"/>
</dbReference>
<dbReference type="InterPro" id="IPR051785">
    <property type="entry name" value="MMCE/EMCE_epimerase"/>
</dbReference>
<proteinExistence type="predicted"/>
<dbReference type="InterPro" id="IPR004360">
    <property type="entry name" value="Glyas_Fos-R_dOase_dom"/>
</dbReference>
<dbReference type="PROSITE" id="PS00934">
    <property type="entry name" value="GLYOXALASE_I_1"/>
    <property type="match status" value="1"/>
</dbReference>
<gene>
    <name evidence="3" type="ORF">SAMN06265182_0224</name>
</gene>
<evidence type="ECO:0000256" key="1">
    <source>
        <dbReference type="ARBA" id="ARBA00022723"/>
    </source>
</evidence>
<dbReference type="GO" id="GO:0046491">
    <property type="term" value="P:L-methylmalonyl-CoA metabolic process"/>
    <property type="evidence" value="ECO:0007669"/>
    <property type="project" value="TreeGrafter"/>
</dbReference>
<evidence type="ECO:0000313" key="4">
    <source>
        <dbReference type="Proteomes" id="UP000219036"/>
    </source>
</evidence>
<organism evidence="3 4">
    <name type="scientific">Persephonella hydrogeniphila</name>
    <dbReference type="NCBI Taxonomy" id="198703"/>
    <lineage>
        <taxon>Bacteria</taxon>
        <taxon>Pseudomonadati</taxon>
        <taxon>Aquificota</taxon>
        <taxon>Aquificia</taxon>
        <taxon>Aquificales</taxon>
        <taxon>Hydrogenothermaceae</taxon>
        <taxon>Persephonella</taxon>
    </lineage>
</organism>
<reference evidence="4" key="1">
    <citation type="submission" date="2017-09" db="EMBL/GenBank/DDBJ databases">
        <authorList>
            <person name="Varghese N."/>
            <person name="Submissions S."/>
        </authorList>
    </citation>
    <scope>NUCLEOTIDE SEQUENCE [LARGE SCALE GENOMIC DNA]</scope>
    <source>
        <strain evidence="4">DSM 15103</strain>
    </source>
</reference>
<accession>A0A285N541</accession>
<dbReference type="InterPro" id="IPR037523">
    <property type="entry name" value="VOC_core"/>
</dbReference>
<keyword evidence="1" id="KW-0479">Metal-binding</keyword>
<name>A0A285N541_9AQUI</name>
<dbReference type="GO" id="GO:0004462">
    <property type="term" value="F:lactoylglutathione lyase activity"/>
    <property type="evidence" value="ECO:0007669"/>
    <property type="project" value="InterPro"/>
</dbReference>
<dbReference type="Pfam" id="PF00903">
    <property type="entry name" value="Glyoxalase"/>
    <property type="match status" value="1"/>
</dbReference>
<dbReference type="Proteomes" id="UP000219036">
    <property type="component" value="Unassembled WGS sequence"/>
</dbReference>
<evidence type="ECO:0000259" key="2">
    <source>
        <dbReference type="PROSITE" id="PS51819"/>
    </source>
</evidence>
<dbReference type="InterPro" id="IPR029068">
    <property type="entry name" value="Glyas_Bleomycin-R_OHBP_Dase"/>
</dbReference>
<feature type="domain" description="VOC" evidence="2">
    <location>
        <begin position="4"/>
        <end position="131"/>
    </location>
</feature>
<dbReference type="PANTHER" id="PTHR43048:SF3">
    <property type="entry name" value="METHYLMALONYL-COA EPIMERASE, MITOCHONDRIAL"/>
    <property type="match status" value="1"/>
</dbReference>
<dbReference type="EMBL" id="OBEI01000001">
    <property type="protein sequence ID" value="SNZ02841.1"/>
    <property type="molecule type" value="Genomic_DNA"/>
</dbReference>
<dbReference type="GO" id="GO:0046872">
    <property type="term" value="F:metal ion binding"/>
    <property type="evidence" value="ECO:0007669"/>
    <property type="project" value="UniProtKB-KW"/>
</dbReference>
<dbReference type="Gene3D" id="3.10.180.10">
    <property type="entry name" value="2,3-Dihydroxybiphenyl 1,2-Dioxygenase, domain 1"/>
    <property type="match status" value="1"/>
</dbReference>
<keyword evidence="4" id="KW-1185">Reference proteome</keyword>
<dbReference type="AlphaFoldDB" id="A0A285N541"/>
<dbReference type="InterPro" id="IPR018146">
    <property type="entry name" value="Glyoxalase_1_CS"/>
</dbReference>
<dbReference type="GO" id="GO:0004493">
    <property type="term" value="F:methylmalonyl-CoA epimerase activity"/>
    <property type="evidence" value="ECO:0007669"/>
    <property type="project" value="TreeGrafter"/>
</dbReference>
<evidence type="ECO:0000313" key="3">
    <source>
        <dbReference type="EMBL" id="SNZ02841.1"/>
    </source>
</evidence>
<sequence>MEFNVHHIAISVSDINKAVEFYSYFGFREVVDFTAGDNSFRIKHLKSGDFIIELFWFRDRVKTEKKELWEDLKINGYRHIAFKVNDIHKALEKLKQDGIAEEDTEVSTGKTGILYFFVKDPDGNFVEIVQDNRNL</sequence>
<dbReference type="PROSITE" id="PS51819">
    <property type="entry name" value="VOC"/>
    <property type="match status" value="1"/>
</dbReference>
<dbReference type="OrthoDB" id="9810648at2"/>
<protein>
    <submittedName>
        <fullName evidence="3">Methylmalonyl-CoA/ethylmalonyl-CoA epimerase/glyoxylase I family protein</fullName>
    </submittedName>
</protein>